<evidence type="ECO:0000256" key="2">
    <source>
        <dbReference type="ARBA" id="ARBA00004429"/>
    </source>
</evidence>
<dbReference type="InterPro" id="IPR042094">
    <property type="entry name" value="T2SS_GspF_sf"/>
</dbReference>
<evidence type="ECO:0000256" key="3">
    <source>
        <dbReference type="ARBA" id="ARBA00005745"/>
    </source>
</evidence>
<dbReference type="NCBIfam" id="TIGR02120">
    <property type="entry name" value="GspF"/>
    <property type="match status" value="1"/>
</dbReference>
<keyword evidence="9" id="KW-0106">Calcium</keyword>
<keyword evidence="18" id="KW-1185">Reference proteome</keyword>
<feature type="transmembrane region" description="Helical" evidence="15">
    <location>
        <begin position="168"/>
        <end position="191"/>
    </location>
</feature>
<dbReference type="AlphaFoldDB" id="A0A1S8CTB4"/>
<gene>
    <name evidence="17" type="ORF">BKE30_11065</name>
</gene>
<dbReference type="Pfam" id="PF00482">
    <property type="entry name" value="T2SSF"/>
    <property type="match status" value="2"/>
</dbReference>
<dbReference type="Gene3D" id="1.20.81.30">
    <property type="entry name" value="Type II secretion system (T2SS), domain F"/>
    <property type="match status" value="2"/>
</dbReference>
<evidence type="ECO:0000256" key="4">
    <source>
        <dbReference type="ARBA" id="ARBA00022448"/>
    </source>
</evidence>
<evidence type="ECO:0000256" key="10">
    <source>
        <dbReference type="ARBA" id="ARBA00022927"/>
    </source>
</evidence>
<name>A0A1S8CTB4_9GAMM</name>
<keyword evidence="10" id="KW-0653">Protein transport</keyword>
<accession>A0A1S8CTB4</accession>
<evidence type="ECO:0000256" key="7">
    <source>
        <dbReference type="ARBA" id="ARBA00022692"/>
    </source>
</evidence>
<organism evidence="17 18">
    <name type="scientific">Alkanindiges hydrocarboniclasticus</name>
    <dbReference type="NCBI Taxonomy" id="1907941"/>
    <lineage>
        <taxon>Bacteria</taxon>
        <taxon>Pseudomonadati</taxon>
        <taxon>Pseudomonadota</taxon>
        <taxon>Gammaproteobacteria</taxon>
        <taxon>Moraxellales</taxon>
        <taxon>Moraxellaceae</taxon>
        <taxon>Alkanindiges</taxon>
    </lineage>
</organism>
<keyword evidence="5" id="KW-1003">Cell membrane</keyword>
<keyword evidence="11 15" id="KW-1133">Transmembrane helix</keyword>
<comment type="function">
    <text evidence="1">Component of the type II secretion system inner membrane complex required for the energy-dependent secretion of extracellular factors such as proteases and toxins from the periplasm.</text>
</comment>
<evidence type="ECO:0000256" key="13">
    <source>
        <dbReference type="ARBA" id="ARBA00030750"/>
    </source>
</evidence>
<dbReference type="PRINTS" id="PR00812">
    <property type="entry name" value="BCTERIALGSPF"/>
</dbReference>
<feature type="transmembrane region" description="Helical" evidence="15">
    <location>
        <begin position="221"/>
        <end position="241"/>
    </location>
</feature>
<feature type="transmembrane region" description="Helical" evidence="15">
    <location>
        <begin position="375"/>
        <end position="396"/>
    </location>
</feature>
<feature type="domain" description="Type II secretion system protein GspF" evidence="16">
    <location>
        <begin position="71"/>
        <end position="192"/>
    </location>
</feature>
<dbReference type="InterPro" id="IPR018076">
    <property type="entry name" value="T2SS_GspF_dom"/>
</dbReference>
<protein>
    <recommendedName>
        <fullName evidence="13">General secretion pathway protein F</fullName>
    </recommendedName>
</protein>
<keyword evidence="12 15" id="KW-0472">Membrane</keyword>
<dbReference type="EMBL" id="MLCN01000029">
    <property type="protein sequence ID" value="ONG38707.1"/>
    <property type="molecule type" value="Genomic_DNA"/>
</dbReference>
<comment type="similarity">
    <text evidence="3 14">Belongs to the GSP F family.</text>
</comment>
<dbReference type="GO" id="GO:0015628">
    <property type="term" value="P:protein secretion by the type II secretion system"/>
    <property type="evidence" value="ECO:0007669"/>
    <property type="project" value="InterPro"/>
</dbReference>
<evidence type="ECO:0000256" key="5">
    <source>
        <dbReference type="ARBA" id="ARBA00022475"/>
    </source>
</evidence>
<keyword evidence="4 14" id="KW-0813">Transport</keyword>
<evidence type="ECO:0000256" key="8">
    <source>
        <dbReference type="ARBA" id="ARBA00022723"/>
    </source>
</evidence>
<dbReference type="PROSITE" id="PS00874">
    <property type="entry name" value="T2SP_F"/>
    <property type="match status" value="1"/>
</dbReference>
<dbReference type="GO" id="GO:0046872">
    <property type="term" value="F:metal ion binding"/>
    <property type="evidence" value="ECO:0007669"/>
    <property type="project" value="UniProtKB-KW"/>
</dbReference>
<dbReference type="STRING" id="1907941.BKE30_11065"/>
<comment type="caution">
    <text evidence="17">The sequence shown here is derived from an EMBL/GenBank/DDBJ whole genome shotgun (WGS) entry which is preliminary data.</text>
</comment>
<evidence type="ECO:0000256" key="6">
    <source>
        <dbReference type="ARBA" id="ARBA00022519"/>
    </source>
</evidence>
<evidence type="ECO:0000256" key="1">
    <source>
        <dbReference type="ARBA" id="ARBA00002684"/>
    </source>
</evidence>
<dbReference type="InterPro" id="IPR001992">
    <property type="entry name" value="T2SS_GspF/T4SS_PilC_CS"/>
</dbReference>
<dbReference type="RefSeq" id="WP_076878669.1">
    <property type="nucleotide sequence ID" value="NZ_MLCN01000029.1"/>
</dbReference>
<feature type="domain" description="Type II secretion system protein GspF" evidence="16">
    <location>
        <begin position="272"/>
        <end position="394"/>
    </location>
</feature>
<keyword evidence="7 14" id="KW-0812">Transmembrane</keyword>
<reference evidence="17 18" key="1">
    <citation type="submission" date="2016-10" db="EMBL/GenBank/DDBJ databases">
        <title>Draft Genome sequence of Alkanindiges sp. strain H1.</title>
        <authorList>
            <person name="Subhash Y."/>
            <person name="Lee S."/>
        </authorList>
    </citation>
    <scope>NUCLEOTIDE SEQUENCE [LARGE SCALE GENOMIC DNA]</scope>
    <source>
        <strain evidence="17 18">H1</strain>
    </source>
</reference>
<dbReference type="PANTHER" id="PTHR30012">
    <property type="entry name" value="GENERAL SECRETION PATHWAY PROTEIN"/>
    <property type="match status" value="1"/>
</dbReference>
<dbReference type="InterPro" id="IPR003004">
    <property type="entry name" value="GspF/PilC"/>
</dbReference>
<dbReference type="GO" id="GO:0005886">
    <property type="term" value="C:plasma membrane"/>
    <property type="evidence" value="ECO:0007669"/>
    <property type="project" value="UniProtKB-SubCell"/>
</dbReference>
<evidence type="ECO:0000256" key="15">
    <source>
        <dbReference type="SAM" id="Phobius"/>
    </source>
</evidence>
<sequence>MPAYQFTAVDSIGKQHKGVLEGDSARQIRQQLRDKSWMPVLVEPLEESKTSEGGKRFFQKGLSAYDLALVTRQLSVLIAAGIPLEETLRSVARQTEKRHVQSLLLSVRAKVMEGHSLAQGFRQAGKFPPLYIATIAAGEKSGHLDLILNQLADYTENRFAMQKKIQGAMIYPVLLMLMSFAIVMGLMTYVVPDIVKVFANTKQALPFITRALMAMSDFIRAAWPFLLVGTIAFVVVLIRFVRTEPGRYALDRLTLRLPLFAKLSKGINSARFASTLSILTQSGVPLVEALHIGAAVSSNWLIRDAVQQAAVKVTEGGALATQLERSGYFPPMMVQMIRSGEASGELDSMLARAANMQDREVTTLISTLLALLEPLMLIFMAGIVLTIVMAVMLPIVNMNNLV</sequence>
<evidence type="ECO:0000259" key="16">
    <source>
        <dbReference type="Pfam" id="PF00482"/>
    </source>
</evidence>
<dbReference type="Proteomes" id="UP000192132">
    <property type="component" value="Unassembled WGS sequence"/>
</dbReference>
<evidence type="ECO:0000256" key="9">
    <source>
        <dbReference type="ARBA" id="ARBA00022837"/>
    </source>
</evidence>
<comment type="subcellular location">
    <subcellularLocation>
        <location evidence="2 14">Cell inner membrane</location>
        <topology evidence="2 14">Multi-pass membrane protein</topology>
    </subcellularLocation>
</comment>
<evidence type="ECO:0000256" key="12">
    <source>
        <dbReference type="ARBA" id="ARBA00023136"/>
    </source>
</evidence>
<keyword evidence="8" id="KW-0479">Metal-binding</keyword>
<dbReference type="OrthoDB" id="9805682at2"/>
<dbReference type="PANTHER" id="PTHR30012:SF0">
    <property type="entry name" value="TYPE II SECRETION SYSTEM PROTEIN F-RELATED"/>
    <property type="match status" value="1"/>
</dbReference>
<keyword evidence="6" id="KW-0997">Cell inner membrane</keyword>
<dbReference type="FunFam" id="1.20.81.30:FF:000001">
    <property type="entry name" value="Type II secretion system protein F"/>
    <property type="match status" value="2"/>
</dbReference>
<dbReference type="GO" id="GO:0015627">
    <property type="term" value="C:type II protein secretion system complex"/>
    <property type="evidence" value="ECO:0007669"/>
    <property type="project" value="InterPro"/>
</dbReference>
<evidence type="ECO:0000313" key="17">
    <source>
        <dbReference type="EMBL" id="ONG38707.1"/>
    </source>
</evidence>
<evidence type="ECO:0000256" key="14">
    <source>
        <dbReference type="RuleBase" id="RU003923"/>
    </source>
</evidence>
<proteinExistence type="inferred from homology"/>
<dbReference type="InterPro" id="IPR011850">
    <property type="entry name" value="T2SS_GspF"/>
</dbReference>
<evidence type="ECO:0000256" key="11">
    <source>
        <dbReference type="ARBA" id="ARBA00022989"/>
    </source>
</evidence>
<evidence type="ECO:0000313" key="18">
    <source>
        <dbReference type="Proteomes" id="UP000192132"/>
    </source>
</evidence>